<dbReference type="Pfam" id="PF20684">
    <property type="entry name" value="Fung_rhodopsin"/>
    <property type="match status" value="1"/>
</dbReference>
<proteinExistence type="predicted"/>
<dbReference type="InterPro" id="IPR049326">
    <property type="entry name" value="Rhodopsin_dom_fungi"/>
</dbReference>
<sequence length="914" mass="101599">MVVAVKRAVLLASAAISFSLKRFAPERLIHESLWQTSAAIFFSVIAVRFFWASFIYPFYFSPLRHLPQPKQTSLLFGQFLKIIKEPTGVPQREWMEEIKNDGLIYYRGLFNMERVMVTTPKALSEAVTLKSYDLIKPPTLIKGLARILGYGILLTEGQEHKVQRKNLTPAFSYRHIKDLYPVFWDQSRDMILGIDKEIASKADGKIGADVEKVEHEINVDGWTSRATLDIIGVATIGKSFGAIEDPNSKLYQTYQTLFKQDWQTQLVGFLNVILPFWFIRALPIPRNIKVEKERLYLSKICFEMLADKRAKISAAKQNNVSDETAGGVDILSVAMQSGAFTDNQIVDQLLTFLAAGHETTATAMTWAVYTLGKFPEVQQKLRDELRASDLPDIRDTSGHITAEQIEQLPYLHAVTNEVLRFYSPVPATIRIAAKDVVLSGQLIPEGTMVFTPLIAANHNSSMWTEDPKVFNPDRWMGPGRANTGGAESNYSNMTFSHGPRGCIGASFAKAEFASLLAAWVLGFETTLIDRDMKDPDVTGGIIRRIKGANALADMGYNISGEAVMAIEWTLFALAYCIVGLRIGVRIARRQQKHVIISDCLLIASALDCLGLIICDTWTYSLGGMRYIPQGEALSAADMKNEVILDKISFASNYFYDTGMYWPKAALIALYFKIIPSTMPRLRTSLYVVTGFVVACAITTCLLDTLWCAPNIASNWSLEEGACSAFNSLLVLQIDWAMNCFSDVAIFVLPFPLLRHLHLNRNQIYGLLLTFTLGLATIAVNLARFITIQTGNNWNAVFIWSMAEMAVAIIVVSLPALKTLLRRKSKTSTTSKSYLDGQHYMVTASRGRSVFARGDPLDDEGSDVELNRVMGKRDVIYKTKEVSVDSRPIEDGDDGGPLGLAWTNNGYDGVGKAGV</sequence>
<dbReference type="EMBL" id="JAHFYH010000049">
    <property type="protein sequence ID" value="KAH0218361.1"/>
    <property type="molecule type" value="Genomic_DNA"/>
</dbReference>
<feature type="transmembrane region" description="Helical" evidence="5">
    <location>
        <begin position="797"/>
        <end position="816"/>
    </location>
</feature>
<feature type="transmembrane region" description="Helical" evidence="5">
    <location>
        <begin position="568"/>
        <end position="587"/>
    </location>
</feature>
<evidence type="ECO:0000256" key="3">
    <source>
        <dbReference type="ARBA" id="ARBA00023004"/>
    </source>
</evidence>
<name>A0A9P8GCU8_AURME</name>
<dbReference type="Proteomes" id="UP000767238">
    <property type="component" value="Unassembled WGS sequence"/>
</dbReference>
<dbReference type="GO" id="GO:0020037">
    <property type="term" value="F:heme binding"/>
    <property type="evidence" value="ECO:0007669"/>
    <property type="project" value="InterPro"/>
</dbReference>
<evidence type="ECO:0000256" key="2">
    <source>
        <dbReference type="ARBA" id="ARBA00022723"/>
    </source>
</evidence>
<dbReference type="GO" id="GO:0004497">
    <property type="term" value="F:monooxygenase activity"/>
    <property type="evidence" value="ECO:0007669"/>
    <property type="project" value="InterPro"/>
</dbReference>
<dbReference type="PRINTS" id="PR00463">
    <property type="entry name" value="EP450I"/>
</dbReference>
<dbReference type="PANTHER" id="PTHR24305">
    <property type="entry name" value="CYTOCHROME P450"/>
    <property type="match status" value="1"/>
</dbReference>
<dbReference type="InterPro" id="IPR036396">
    <property type="entry name" value="Cyt_P450_sf"/>
</dbReference>
<keyword evidence="5" id="KW-0472">Membrane</keyword>
<feature type="transmembrane region" description="Helical" evidence="5">
    <location>
        <begin position="765"/>
        <end position="785"/>
    </location>
</feature>
<keyword evidence="4" id="KW-0349">Heme</keyword>
<dbReference type="Gene3D" id="1.10.630.10">
    <property type="entry name" value="Cytochrome P450"/>
    <property type="match status" value="1"/>
</dbReference>
<keyword evidence="2 4" id="KW-0479">Metal-binding</keyword>
<feature type="transmembrane region" description="Helical" evidence="5">
    <location>
        <begin position="39"/>
        <end position="60"/>
    </location>
</feature>
<comment type="caution">
    <text evidence="7">The sequence shown here is derived from an EMBL/GenBank/DDBJ whole genome shotgun (WGS) entry which is preliminary data.</text>
</comment>
<dbReference type="InterPro" id="IPR001128">
    <property type="entry name" value="Cyt_P450"/>
</dbReference>
<feature type="binding site" description="axial binding residue" evidence="4">
    <location>
        <position position="502"/>
    </location>
    <ligand>
        <name>heme</name>
        <dbReference type="ChEBI" id="CHEBI:30413"/>
    </ligand>
    <ligandPart>
        <name>Fe</name>
        <dbReference type="ChEBI" id="CHEBI:18248"/>
    </ligandPart>
</feature>
<dbReference type="FunFam" id="1.10.630.10:FF:000051">
    <property type="entry name" value="Cytochrome P450 monooxygenase (Fum15)"/>
    <property type="match status" value="1"/>
</dbReference>
<accession>A0A9P8GCU8</accession>
<dbReference type="Pfam" id="PF00067">
    <property type="entry name" value="p450"/>
    <property type="match status" value="1"/>
</dbReference>
<feature type="transmembrane region" description="Helical" evidence="5">
    <location>
        <begin position="735"/>
        <end position="753"/>
    </location>
</feature>
<dbReference type="SUPFAM" id="SSF48264">
    <property type="entry name" value="Cytochrome P450"/>
    <property type="match status" value="1"/>
</dbReference>
<keyword evidence="5" id="KW-1133">Transmembrane helix</keyword>
<evidence type="ECO:0000313" key="8">
    <source>
        <dbReference type="Proteomes" id="UP000767238"/>
    </source>
</evidence>
<feature type="transmembrane region" description="Helical" evidence="5">
    <location>
        <begin position="685"/>
        <end position="706"/>
    </location>
</feature>
<dbReference type="OrthoDB" id="1470350at2759"/>
<evidence type="ECO:0000256" key="5">
    <source>
        <dbReference type="SAM" id="Phobius"/>
    </source>
</evidence>
<dbReference type="CDD" id="cd11069">
    <property type="entry name" value="CYP_FUM15-like"/>
    <property type="match status" value="1"/>
</dbReference>
<dbReference type="GO" id="GO:0016705">
    <property type="term" value="F:oxidoreductase activity, acting on paired donors, with incorporation or reduction of molecular oxygen"/>
    <property type="evidence" value="ECO:0007669"/>
    <property type="project" value="InterPro"/>
</dbReference>
<keyword evidence="5" id="KW-0812">Transmembrane</keyword>
<organism evidence="7 8">
    <name type="scientific">Aureobasidium melanogenum</name>
    <name type="common">Aureobasidium pullulans var. melanogenum</name>
    <dbReference type="NCBI Taxonomy" id="46634"/>
    <lineage>
        <taxon>Eukaryota</taxon>
        <taxon>Fungi</taxon>
        <taxon>Dikarya</taxon>
        <taxon>Ascomycota</taxon>
        <taxon>Pezizomycotina</taxon>
        <taxon>Dothideomycetes</taxon>
        <taxon>Dothideomycetidae</taxon>
        <taxon>Dothideales</taxon>
        <taxon>Saccotheciaceae</taxon>
        <taxon>Aureobasidium</taxon>
    </lineage>
</organism>
<evidence type="ECO:0000313" key="7">
    <source>
        <dbReference type="EMBL" id="KAH0218361.1"/>
    </source>
</evidence>
<gene>
    <name evidence="7" type="ORF">KCV03_g6525</name>
</gene>
<evidence type="ECO:0000256" key="1">
    <source>
        <dbReference type="ARBA" id="ARBA00001971"/>
    </source>
</evidence>
<dbReference type="InterPro" id="IPR002401">
    <property type="entry name" value="Cyt_P450_E_grp-I"/>
</dbReference>
<protein>
    <submittedName>
        <fullName evidence="7">Cytochrome P450</fullName>
    </submittedName>
</protein>
<evidence type="ECO:0000259" key="6">
    <source>
        <dbReference type="Pfam" id="PF20684"/>
    </source>
</evidence>
<evidence type="ECO:0000256" key="4">
    <source>
        <dbReference type="PIRSR" id="PIRSR602401-1"/>
    </source>
</evidence>
<dbReference type="GO" id="GO:0005506">
    <property type="term" value="F:iron ion binding"/>
    <property type="evidence" value="ECO:0007669"/>
    <property type="project" value="InterPro"/>
</dbReference>
<dbReference type="AlphaFoldDB" id="A0A9P8GCU8"/>
<dbReference type="PANTHER" id="PTHR24305:SF227">
    <property type="entry name" value="P450, PUTATIVE (EUROFUNG)-RELATED"/>
    <property type="match status" value="1"/>
</dbReference>
<reference evidence="7" key="1">
    <citation type="journal article" date="2021" name="J Fungi (Basel)">
        <title>Virulence traits and population genomics of the black yeast Aureobasidium melanogenum.</title>
        <authorList>
            <person name="Cernosa A."/>
            <person name="Sun X."/>
            <person name="Gostincar C."/>
            <person name="Fang C."/>
            <person name="Gunde-Cimerman N."/>
            <person name="Song Z."/>
        </authorList>
    </citation>
    <scope>NUCLEOTIDE SEQUENCE</scope>
    <source>
        <strain evidence="7">EXF-8016</strain>
    </source>
</reference>
<dbReference type="PRINTS" id="PR00385">
    <property type="entry name" value="P450"/>
</dbReference>
<dbReference type="InterPro" id="IPR050121">
    <property type="entry name" value="Cytochrome_P450_monoxygenase"/>
</dbReference>
<dbReference type="InterPro" id="IPR017972">
    <property type="entry name" value="Cyt_P450_CS"/>
</dbReference>
<reference evidence="7" key="2">
    <citation type="submission" date="2021-08" db="EMBL/GenBank/DDBJ databases">
        <authorList>
            <person name="Gostincar C."/>
            <person name="Sun X."/>
            <person name="Song Z."/>
            <person name="Gunde-Cimerman N."/>
        </authorList>
    </citation>
    <scope>NUCLEOTIDE SEQUENCE</scope>
    <source>
        <strain evidence="7">EXF-8016</strain>
    </source>
</reference>
<feature type="domain" description="Rhodopsin" evidence="6">
    <location>
        <begin position="581"/>
        <end position="822"/>
    </location>
</feature>
<keyword evidence="3 4" id="KW-0408">Iron</keyword>
<dbReference type="PROSITE" id="PS00086">
    <property type="entry name" value="CYTOCHROME_P450"/>
    <property type="match status" value="1"/>
</dbReference>
<comment type="cofactor">
    <cofactor evidence="1 4">
        <name>heme</name>
        <dbReference type="ChEBI" id="CHEBI:30413"/>
    </cofactor>
</comment>
<feature type="non-terminal residue" evidence="7">
    <location>
        <position position="1"/>
    </location>
</feature>